<dbReference type="InterPro" id="IPR001296">
    <property type="entry name" value="Glyco_trans_1"/>
</dbReference>
<feature type="non-terminal residue" evidence="4">
    <location>
        <position position="251"/>
    </location>
</feature>
<accession>A0A383AKZ7</accession>
<name>A0A383AKZ7_9ZZZZ</name>
<dbReference type="PANTHER" id="PTHR46401">
    <property type="entry name" value="GLYCOSYLTRANSFERASE WBBK-RELATED"/>
    <property type="match status" value="1"/>
</dbReference>
<dbReference type="SUPFAM" id="SSF53756">
    <property type="entry name" value="UDP-Glycosyltransferase/glycogen phosphorylase"/>
    <property type="match status" value="1"/>
</dbReference>
<organism evidence="4">
    <name type="scientific">marine metagenome</name>
    <dbReference type="NCBI Taxonomy" id="408172"/>
    <lineage>
        <taxon>unclassified sequences</taxon>
        <taxon>metagenomes</taxon>
        <taxon>ecological metagenomes</taxon>
    </lineage>
</organism>
<proteinExistence type="predicted"/>
<evidence type="ECO:0008006" key="5">
    <source>
        <dbReference type="Google" id="ProtNLM"/>
    </source>
</evidence>
<keyword evidence="1" id="KW-0808">Transferase</keyword>
<feature type="domain" description="Glycosyl transferase family 1" evidence="2">
    <location>
        <begin position="91"/>
        <end position="248"/>
    </location>
</feature>
<dbReference type="CDD" id="cd03809">
    <property type="entry name" value="GT4_MtfB-like"/>
    <property type="match status" value="1"/>
</dbReference>
<evidence type="ECO:0000259" key="2">
    <source>
        <dbReference type="Pfam" id="PF00534"/>
    </source>
</evidence>
<evidence type="ECO:0000259" key="3">
    <source>
        <dbReference type="Pfam" id="PF13439"/>
    </source>
</evidence>
<dbReference type="EMBL" id="UINC01192960">
    <property type="protein sequence ID" value="SVE08344.1"/>
    <property type="molecule type" value="Genomic_DNA"/>
</dbReference>
<feature type="domain" description="Glycosyltransferase subfamily 4-like N-terminal" evidence="3">
    <location>
        <begin position="2"/>
        <end position="74"/>
    </location>
</feature>
<evidence type="ECO:0000313" key="4">
    <source>
        <dbReference type="EMBL" id="SVE08344.1"/>
    </source>
</evidence>
<feature type="non-terminal residue" evidence="4">
    <location>
        <position position="1"/>
    </location>
</feature>
<gene>
    <name evidence="4" type="ORF">METZ01_LOCUS461198</name>
</gene>
<protein>
    <recommendedName>
        <fullName evidence="5">Glycosyl transferase family 1 domain-containing protein</fullName>
    </recommendedName>
</protein>
<dbReference type="PANTHER" id="PTHR46401:SF2">
    <property type="entry name" value="GLYCOSYLTRANSFERASE WBBK-RELATED"/>
    <property type="match status" value="1"/>
</dbReference>
<evidence type="ECO:0000256" key="1">
    <source>
        <dbReference type="ARBA" id="ARBA00022679"/>
    </source>
</evidence>
<dbReference type="GO" id="GO:0009103">
    <property type="term" value="P:lipopolysaccharide biosynthetic process"/>
    <property type="evidence" value="ECO:0007669"/>
    <property type="project" value="TreeGrafter"/>
</dbReference>
<dbReference type="GO" id="GO:0016757">
    <property type="term" value="F:glycosyltransferase activity"/>
    <property type="evidence" value="ECO:0007669"/>
    <property type="project" value="InterPro"/>
</dbReference>
<dbReference type="AlphaFoldDB" id="A0A383AKZ7"/>
<sequence>ARRARTIITVHDCYFMRHPEDVFGPVRRDYVPLARRAAEVADAVVVVSETTAVEVEDLLGIGRNKIYVTPLGVRQEFFQAPAANCTLLRKHGIDRPFLLFVGTREKRKDLGTLLKAFDELSAESDDLQLLLVGPDAPGWRETWAETSDRVRQRTRIAPYQSMETLPAIYGAATALVMPSRWEGFGLTGLEAMATGTPVIASEVGSLPEVLGSAALFAPAEDSAAMAQQCRQVLHDTTLATQLVNKGREHAA</sequence>
<dbReference type="Pfam" id="PF00534">
    <property type="entry name" value="Glycos_transf_1"/>
    <property type="match status" value="1"/>
</dbReference>
<dbReference type="Gene3D" id="3.40.50.2000">
    <property type="entry name" value="Glycogen Phosphorylase B"/>
    <property type="match status" value="2"/>
</dbReference>
<dbReference type="InterPro" id="IPR028098">
    <property type="entry name" value="Glyco_trans_4-like_N"/>
</dbReference>
<reference evidence="4" key="1">
    <citation type="submission" date="2018-05" db="EMBL/GenBank/DDBJ databases">
        <authorList>
            <person name="Lanie J.A."/>
            <person name="Ng W.-L."/>
            <person name="Kazmierczak K.M."/>
            <person name="Andrzejewski T.M."/>
            <person name="Davidsen T.M."/>
            <person name="Wayne K.J."/>
            <person name="Tettelin H."/>
            <person name="Glass J.I."/>
            <person name="Rusch D."/>
            <person name="Podicherti R."/>
            <person name="Tsui H.-C.T."/>
            <person name="Winkler M.E."/>
        </authorList>
    </citation>
    <scope>NUCLEOTIDE SEQUENCE</scope>
</reference>
<dbReference type="Pfam" id="PF13439">
    <property type="entry name" value="Glyco_transf_4"/>
    <property type="match status" value="1"/>
</dbReference>